<keyword evidence="1" id="KW-0472">Membrane</keyword>
<evidence type="ECO:0000313" key="2">
    <source>
        <dbReference type="EMBL" id="OWQ94632.1"/>
    </source>
</evidence>
<dbReference type="Proteomes" id="UP000197361">
    <property type="component" value="Unassembled WGS sequence"/>
</dbReference>
<comment type="caution">
    <text evidence="2">The sequence shown here is derived from an EMBL/GenBank/DDBJ whole genome shotgun (WGS) entry which is preliminary data.</text>
</comment>
<sequence length="82" mass="8920">MQLLSGREREEIGGAAPLYVGVLTAIDIGMQFGLLRYRWVLDFARQGRRSGIAYPVTLNLFQGPWPAISVGAAWNEGSGHGC</sequence>
<protein>
    <submittedName>
        <fullName evidence="2">Uncharacterized protein</fullName>
    </submittedName>
</protein>
<proteinExistence type="predicted"/>
<accession>A0A246JP90</accession>
<evidence type="ECO:0000313" key="3">
    <source>
        <dbReference type="Proteomes" id="UP000197361"/>
    </source>
</evidence>
<dbReference type="AlphaFoldDB" id="A0A246JP90"/>
<feature type="transmembrane region" description="Helical" evidence="1">
    <location>
        <begin position="12"/>
        <end position="35"/>
    </location>
</feature>
<keyword evidence="3" id="KW-1185">Reference proteome</keyword>
<reference evidence="2 3" key="1">
    <citation type="journal article" date="2010" name="Int. J. Syst. Evol. Microbiol.">
        <title>Sphingopyxis bauzanensis sp. nov., a psychrophilic bacterium isolated from soil.</title>
        <authorList>
            <person name="Zhang D.C."/>
            <person name="Liu H.C."/>
            <person name="Xin Y.H."/>
            <person name="Zhou Y.G."/>
            <person name="Schinner F."/>
            <person name="Margesin R."/>
        </authorList>
    </citation>
    <scope>NUCLEOTIDE SEQUENCE [LARGE SCALE GENOMIC DNA]</scope>
    <source>
        <strain evidence="2 3">DSM 22271</strain>
    </source>
</reference>
<organism evidence="2 3">
    <name type="scientific">Sphingopyxis bauzanensis</name>
    <dbReference type="NCBI Taxonomy" id="651663"/>
    <lineage>
        <taxon>Bacteria</taxon>
        <taxon>Pseudomonadati</taxon>
        <taxon>Pseudomonadota</taxon>
        <taxon>Alphaproteobacteria</taxon>
        <taxon>Sphingomonadales</taxon>
        <taxon>Sphingomonadaceae</taxon>
        <taxon>Sphingopyxis</taxon>
    </lineage>
</organism>
<evidence type="ECO:0000256" key="1">
    <source>
        <dbReference type="SAM" id="Phobius"/>
    </source>
</evidence>
<keyword evidence="1" id="KW-1133">Transmembrane helix</keyword>
<name>A0A246JP90_9SPHN</name>
<gene>
    <name evidence="2" type="ORF">CDQ92_16285</name>
</gene>
<keyword evidence="1" id="KW-0812">Transmembrane</keyword>
<dbReference type="EMBL" id="NISK01000004">
    <property type="protein sequence ID" value="OWQ94632.1"/>
    <property type="molecule type" value="Genomic_DNA"/>
</dbReference>